<organism evidence="1 2">
    <name type="scientific">Gramella jeungdoensis</name>
    <dbReference type="NCBI Taxonomy" id="708091"/>
    <lineage>
        <taxon>Bacteria</taxon>
        <taxon>Pseudomonadati</taxon>
        <taxon>Bacteroidota</taxon>
        <taxon>Flavobacteriia</taxon>
        <taxon>Flavobacteriales</taxon>
        <taxon>Flavobacteriaceae</taxon>
        <taxon>Christiangramia</taxon>
    </lineage>
</organism>
<evidence type="ECO:0000313" key="2">
    <source>
        <dbReference type="Proteomes" id="UP000298517"/>
    </source>
</evidence>
<comment type="caution">
    <text evidence="1">The sequence shown here is derived from an EMBL/GenBank/DDBJ whole genome shotgun (WGS) entry which is preliminary data.</text>
</comment>
<sequence>MNNNQNIIETIVNFLHSINIIVVEQKLPNDTFLPGLSVLGNLILMDLDKLKYPGDLLHEAGHIAITEEKMRPLIGTPEIGDKWPTDGEEIAAILWSYAASCFLNLDLEIVFHPNGYKNDSKWIIEQFNNKNYLGLPLLEWMSLCNKEEFPKMKKWIR</sequence>
<dbReference type="Proteomes" id="UP000298517">
    <property type="component" value="Unassembled WGS sequence"/>
</dbReference>
<dbReference type="OrthoDB" id="1441538at2"/>
<gene>
    <name evidence="1" type="ORF">E2488_00765</name>
</gene>
<dbReference type="AlphaFoldDB" id="A0A4Y8AWK5"/>
<reference evidence="1 2" key="1">
    <citation type="journal article" date="2011" name="J. Microbiol.">
        <title>Gramella jeungdoensis sp. nov., isolated from a solar saltern in Korea.</title>
        <authorList>
            <person name="Joung Y."/>
            <person name="Kim H."/>
            <person name="Jang T."/>
            <person name="Ahn T.S."/>
            <person name="Joh K."/>
        </authorList>
    </citation>
    <scope>NUCLEOTIDE SEQUENCE [LARGE SCALE GENOMIC DNA]</scope>
    <source>
        <strain evidence="1 2">KCTC 23123</strain>
    </source>
</reference>
<evidence type="ECO:0000313" key="1">
    <source>
        <dbReference type="EMBL" id="TEW76414.1"/>
    </source>
</evidence>
<protein>
    <recommendedName>
        <fullName evidence="3">ImmA/IrrE family metallo-endopeptidase</fullName>
    </recommendedName>
</protein>
<evidence type="ECO:0008006" key="3">
    <source>
        <dbReference type="Google" id="ProtNLM"/>
    </source>
</evidence>
<proteinExistence type="predicted"/>
<accession>A0A4Y8AWK5</accession>
<keyword evidence="2" id="KW-1185">Reference proteome</keyword>
<name>A0A4Y8AWK5_9FLAO</name>
<dbReference type="RefSeq" id="WP_134246429.1">
    <property type="nucleotide sequence ID" value="NZ_SNQI01000001.1"/>
</dbReference>
<dbReference type="EMBL" id="SNQI01000001">
    <property type="protein sequence ID" value="TEW76414.1"/>
    <property type="molecule type" value="Genomic_DNA"/>
</dbReference>